<keyword evidence="1" id="KW-1133">Transmembrane helix</keyword>
<gene>
    <name evidence="2" type="ORF">NEZAVI_LOCUS13164</name>
</gene>
<feature type="transmembrane region" description="Helical" evidence="1">
    <location>
        <begin position="57"/>
        <end position="80"/>
    </location>
</feature>
<dbReference type="OrthoDB" id="10457444at2759"/>
<feature type="transmembrane region" description="Helical" evidence="1">
    <location>
        <begin position="252"/>
        <end position="277"/>
    </location>
</feature>
<accession>A0A9P0HNB0</accession>
<evidence type="ECO:0000313" key="2">
    <source>
        <dbReference type="EMBL" id="CAH1404827.1"/>
    </source>
</evidence>
<keyword evidence="3" id="KW-1185">Reference proteome</keyword>
<dbReference type="AlphaFoldDB" id="A0A9P0HNB0"/>
<keyword evidence="1" id="KW-0472">Membrane</keyword>
<evidence type="ECO:0000313" key="3">
    <source>
        <dbReference type="Proteomes" id="UP001152798"/>
    </source>
</evidence>
<dbReference type="EMBL" id="OV725082">
    <property type="protein sequence ID" value="CAH1404827.1"/>
    <property type="molecule type" value="Genomic_DNA"/>
</dbReference>
<organism evidence="2 3">
    <name type="scientific">Nezara viridula</name>
    <name type="common">Southern green stink bug</name>
    <name type="synonym">Cimex viridulus</name>
    <dbReference type="NCBI Taxonomy" id="85310"/>
    <lineage>
        <taxon>Eukaryota</taxon>
        <taxon>Metazoa</taxon>
        <taxon>Ecdysozoa</taxon>
        <taxon>Arthropoda</taxon>
        <taxon>Hexapoda</taxon>
        <taxon>Insecta</taxon>
        <taxon>Pterygota</taxon>
        <taxon>Neoptera</taxon>
        <taxon>Paraneoptera</taxon>
        <taxon>Hemiptera</taxon>
        <taxon>Heteroptera</taxon>
        <taxon>Panheteroptera</taxon>
        <taxon>Pentatomomorpha</taxon>
        <taxon>Pentatomoidea</taxon>
        <taxon>Pentatomidae</taxon>
        <taxon>Pentatominae</taxon>
        <taxon>Nezara</taxon>
    </lineage>
</organism>
<sequence length="288" mass="32946">MHWLKWFKSDTFCCVFSLQSGAVMSIMVLSALGITALVNIIYYLVTSSTFELHIVPFCLALAYILVLGVGVVLAFCGAYSESTFWMVLGAVFTFVALIIYIIIVIMSFIPDLYNTACISLRCPEHLWLQKSYWRREYNETETDETEEDGNGNNTDLVDEKEAIRTTLFRLPTTTTRLISHRRLRPNPITMAYGMRKGPGSSLVAEEEVREQEAKEEFLCQKREKKFIDESDEDLDYCPPEGREGQDDSGVRVFSAIMSVVYVICYIVFQAYCLYGFLCFANELRKEVI</sequence>
<proteinExistence type="predicted"/>
<reference evidence="2" key="1">
    <citation type="submission" date="2022-01" db="EMBL/GenBank/DDBJ databases">
        <authorList>
            <person name="King R."/>
        </authorList>
    </citation>
    <scope>NUCLEOTIDE SEQUENCE</scope>
</reference>
<keyword evidence="1" id="KW-0812">Transmembrane</keyword>
<name>A0A9P0HNB0_NEZVI</name>
<protein>
    <submittedName>
        <fullName evidence="2">Uncharacterized protein</fullName>
    </submittedName>
</protein>
<feature type="transmembrane region" description="Helical" evidence="1">
    <location>
        <begin position="20"/>
        <end position="45"/>
    </location>
</feature>
<dbReference type="Proteomes" id="UP001152798">
    <property type="component" value="Chromosome 6"/>
</dbReference>
<feature type="transmembrane region" description="Helical" evidence="1">
    <location>
        <begin position="86"/>
        <end position="109"/>
    </location>
</feature>
<evidence type="ECO:0000256" key="1">
    <source>
        <dbReference type="SAM" id="Phobius"/>
    </source>
</evidence>